<dbReference type="EMBL" id="UINC01035183">
    <property type="protein sequence ID" value="SVB27186.1"/>
    <property type="molecule type" value="Genomic_DNA"/>
</dbReference>
<dbReference type="AlphaFoldDB" id="A0A382CM32"/>
<proteinExistence type="predicted"/>
<organism evidence="1">
    <name type="scientific">marine metagenome</name>
    <dbReference type="NCBI Taxonomy" id="408172"/>
    <lineage>
        <taxon>unclassified sequences</taxon>
        <taxon>metagenomes</taxon>
        <taxon>ecological metagenomes</taxon>
    </lineage>
</organism>
<gene>
    <name evidence="1" type="ORF">METZ01_LOCUS180040</name>
</gene>
<accession>A0A382CM32</accession>
<reference evidence="1" key="1">
    <citation type="submission" date="2018-05" db="EMBL/GenBank/DDBJ databases">
        <authorList>
            <person name="Lanie J.A."/>
            <person name="Ng W.-L."/>
            <person name="Kazmierczak K.M."/>
            <person name="Andrzejewski T.M."/>
            <person name="Davidsen T.M."/>
            <person name="Wayne K.J."/>
            <person name="Tettelin H."/>
            <person name="Glass J.I."/>
            <person name="Rusch D."/>
            <person name="Podicherti R."/>
            <person name="Tsui H.-C.T."/>
            <person name="Winkler M.E."/>
        </authorList>
    </citation>
    <scope>NUCLEOTIDE SEQUENCE</scope>
</reference>
<evidence type="ECO:0000313" key="1">
    <source>
        <dbReference type="EMBL" id="SVB27186.1"/>
    </source>
</evidence>
<sequence>MLILLLKPIGQRLIVQERTAVVPGLMVVRMIFVQPARVPTKTALEDDTTSETNSASAFSSFLKLPAALATANTRVAVSPLEVAPAITGVAPLLLLLL</sequence>
<protein>
    <submittedName>
        <fullName evidence="1">Uncharacterized protein</fullName>
    </submittedName>
</protein>
<name>A0A382CM32_9ZZZZ</name>